<organism evidence="1 2">
    <name type="scientific">Chloebia gouldiae</name>
    <name type="common">Gouldian finch</name>
    <name type="synonym">Erythrura gouldiae</name>
    <dbReference type="NCBI Taxonomy" id="44316"/>
    <lineage>
        <taxon>Eukaryota</taxon>
        <taxon>Metazoa</taxon>
        <taxon>Chordata</taxon>
        <taxon>Craniata</taxon>
        <taxon>Vertebrata</taxon>
        <taxon>Euteleostomi</taxon>
        <taxon>Archelosauria</taxon>
        <taxon>Archosauria</taxon>
        <taxon>Dinosauria</taxon>
        <taxon>Saurischia</taxon>
        <taxon>Theropoda</taxon>
        <taxon>Coelurosauria</taxon>
        <taxon>Aves</taxon>
        <taxon>Neognathae</taxon>
        <taxon>Neoaves</taxon>
        <taxon>Telluraves</taxon>
        <taxon>Australaves</taxon>
        <taxon>Passeriformes</taxon>
        <taxon>Passeroidea</taxon>
        <taxon>Passeridae</taxon>
        <taxon>Chloebia</taxon>
    </lineage>
</organism>
<protein>
    <submittedName>
        <fullName evidence="1">Uncharacterized protein</fullName>
    </submittedName>
</protein>
<proteinExistence type="predicted"/>
<comment type="caution">
    <text evidence="1">The sequence shown here is derived from an EMBL/GenBank/DDBJ whole genome shotgun (WGS) entry which is preliminary data.</text>
</comment>
<dbReference type="EMBL" id="QUSF01000048">
    <property type="protein sequence ID" value="RLV97987.1"/>
    <property type="molecule type" value="Genomic_DNA"/>
</dbReference>
<keyword evidence="2" id="KW-1185">Reference proteome</keyword>
<name>A0A3L8S7J7_CHLGU</name>
<accession>A0A3L8S7J7</accession>
<feature type="non-terminal residue" evidence="1">
    <location>
        <position position="1"/>
    </location>
</feature>
<evidence type="ECO:0000313" key="2">
    <source>
        <dbReference type="Proteomes" id="UP000276834"/>
    </source>
</evidence>
<reference evidence="1 2" key="1">
    <citation type="journal article" date="2018" name="Proc. R. Soc. B">
        <title>A non-coding region near Follistatin controls head colour polymorphism in the Gouldian finch.</title>
        <authorList>
            <person name="Toomey M.B."/>
            <person name="Marques C.I."/>
            <person name="Andrade P."/>
            <person name="Araujo P.M."/>
            <person name="Sabatino S."/>
            <person name="Gazda M.A."/>
            <person name="Afonso S."/>
            <person name="Lopes R.J."/>
            <person name="Corbo J.C."/>
            <person name="Carneiro M."/>
        </authorList>
    </citation>
    <scope>NUCLEOTIDE SEQUENCE [LARGE SCALE GENOMIC DNA]</scope>
    <source>
        <strain evidence="1">Red01</strain>
        <tissue evidence="1">Muscle</tissue>
    </source>
</reference>
<sequence length="127" mass="14843">NCVFVTPAERNRISGSVIAFKLQPFGIVAKFRFSARKPEGFGEQVNKAKLWAMKTVEERKRKCLQHSPKTWESEVLLKHAIYYEDVFEHMIVIPVYCWHKLWAEKAKISSSEDNQYKSRDPELSVLL</sequence>
<dbReference type="AlphaFoldDB" id="A0A3L8S7J7"/>
<evidence type="ECO:0000313" key="1">
    <source>
        <dbReference type="EMBL" id="RLV97987.1"/>
    </source>
</evidence>
<gene>
    <name evidence="1" type="ORF">DV515_00011218</name>
</gene>
<dbReference type="Proteomes" id="UP000276834">
    <property type="component" value="Unassembled WGS sequence"/>
</dbReference>